<accession>A0AAD3SWG5</accession>
<keyword evidence="3" id="KW-1185">Reference proteome</keyword>
<feature type="compositionally biased region" description="Basic and acidic residues" evidence="1">
    <location>
        <begin position="843"/>
        <end position="853"/>
    </location>
</feature>
<evidence type="ECO:0000256" key="1">
    <source>
        <dbReference type="SAM" id="MobiDB-lite"/>
    </source>
</evidence>
<evidence type="ECO:0000313" key="2">
    <source>
        <dbReference type="EMBL" id="GMH18385.1"/>
    </source>
</evidence>
<feature type="region of interest" description="Disordered" evidence="1">
    <location>
        <begin position="615"/>
        <end position="639"/>
    </location>
</feature>
<dbReference type="Proteomes" id="UP001279734">
    <property type="component" value="Unassembled WGS sequence"/>
</dbReference>
<feature type="region of interest" description="Disordered" evidence="1">
    <location>
        <begin position="278"/>
        <end position="297"/>
    </location>
</feature>
<dbReference type="PANTHER" id="PTHR34536:SF6">
    <property type="entry name" value="DENTIN SIALOPHOSPHOPROTEIN-LIKE PROTEIN"/>
    <property type="match status" value="1"/>
</dbReference>
<feature type="compositionally biased region" description="Basic and acidic residues" evidence="1">
    <location>
        <begin position="387"/>
        <end position="404"/>
    </location>
</feature>
<feature type="compositionally biased region" description="Basic residues" evidence="1">
    <location>
        <begin position="22"/>
        <end position="43"/>
    </location>
</feature>
<organism evidence="2 3">
    <name type="scientific">Nepenthes gracilis</name>
    <name type="common">Slender pitcher plant</name>
    <dbReference type="NCBI Taxonomy" id="150966"/>
    <lineage>
        <taxon>Eukaryota</taxon>
        <taxon>Viridiplantae</taxon>
        <taxon>Streptophyta</taxon>
        <taxon>Embryophyta</taxon>
        <taxon>Tracheophyta</taxon>
        <taxon>Spermatophyta</taxon>
        <taxon>Magnoliopsida</taxon>
        <taxon>eudicotyledons</taxon>
        <taxon>Gunneridae</taxon>
        <taxon>Pentapetalae</taxon>
        <taxon>Caryophyllales</taxon>
        <taxon>Nepenthaceae</taxon>
        <taxon>Nepenthes</taxon>
    </lineage>
</organism>
<evidence type="ECO:0000313" key="3">
    <source>
        <dbReference type="Proteomes" id="UP001279734"/>
    </source>
</evidence>
<feature type="region of interest" description="Disordered" evidence="1">
    <location>
        <begin position="94"/>
        <end position="115"/>
    </location>
</feature>
<sequence length="873" mass="97535">MSTIGLEPKNFINPNLAWKKMSKVRRMSRHPRRHFSKNLKKGQHQGNKSPKPVEVPPQALESGKHDVALSWRQLSDNIGHIPIKKRRFLLRSPSPPLRTPCCPNESEKLDKGTHESDWKTYLSSAAEGENVETGSSDAAETESSIDISSAYSRHLESTGEMHGCDEDFSGIAILADVACRDGLENSADADERRSVDEFLCQEKIKSAPAMNTNETTECLEMSYALGKVHSSIEGSVARLLNDDSNSIDCVKARGESPDCSHNVKFENVEGGDILKESPNFNSIDDDNRGANSDHSLSLQSDNVKTRLSADDQNTLSAKNSIEMIREKYASDVKVFQAENLPVKMSGFAQIKNNPCEVSCQSVEKGEVALLHASGSGKKACETNNVDIKGHQKRNDRNNGEKEYRGVSFKPGEQNSLVGDIVTNGSKLKKIGIFCCRNKSEVMTLQNQVDTPANCSHNAHLEDCLNGDLNSLVSREDYCQAEITTELQRGYDSHLEDGELRESDVLFLNEGGTDGTKDFVLSMGKLSVGVDADQRSSLSHQFGYSNDHRLTSEKITGESSCRSCPESLSTADAKQTEYLKRKSRIKGLEEVAMNLKAGTHEGINDHEEVDVAGRKLDVGSDGSSNGENDASENDSNIPTRMSILRAPRRVLQSQIEGPVSSDRKDADFVRRGRSSNFHYMYGGKERRTGSDDSFFRGRSSLHLDSRNRLGNHPWNFDLNTDGERSFRASYDNMRKSLSGERDDEHTFKAGDISQGRFERYPFGMSRDFREGYRRPGIHKNTCSPGIMPNHFGNRERDFVIFSNRFDHPNHSYRRSRLRPSSCSPDFRSRVGTRSVRRPYQPVNHEADHMRDGRSPSRMFSQEQGFQCDGLNETI</sequence>
<dbReference type="EMBL" id="BSYO01000019">
    <property type="protein sequence ID" value="GMH18385.1"/>
    <property type="molecule type" value="Genomic_DNA"/>
</dbReference>
<feature type="compositionally biased region" description="Polar residues" evidence="1">
    <location>
        <begin position="620"/>
        <end position="638"/>
    </location>
</feature>
<feature type="region of interest" description="Disordered" evidence="1">
    <location>
        <begin position="22"/>
        <end position="60"/>
    </location>
</feature>
<dbReference type="AlphaFoldDB" id="A0AAD3SWG5"/>
<name>A0AAD3SWG5_NEPGR</name>
<feature type="region of interest" description="Disordered" evidence="1">
    <location>
        <begin position="385"/>
        <end position="408"/>
    </location>
</feature>
<proteinExistence type="predicted"/>
<feature type="region of interest" description="Disordered" evidence="1">
    <location>
        <begin position="810"/>
        <end position="863"/>
    </location>
</feature>
<gene>
    <name evidence="2" type="ORF">Nepgr_020226</name>
</gene>
<comment type="caution">
    <text evidence="2">The sequence shown here is derived from an EMBL/GenBank/DDBJ whole genome shotgun (WGS) entry which is preliminary data.</text>
</comment>
<protein>
    <submittedName>
        <fullName evidence="2">Uncharacterized protein</fullName>
    </submittedName>
</protein>
<feature type="compositionally biased region" description="Basic and acidic residues" evidence="1">
    <location>
        <begin position="105"/>
        <end position="115"/>
    </location>
</feature>
<dbReference type="PANTHER" id="PTHR34536">
    <property type="entry name" value="DENTIN SIALOPHOSPHOPROTEIN-LIKE PROTEIN"/>
    <property type="match status" value="1"/>
</dbReference>
<reference evidence="2" key="1">
    <citation type="submission" date="2023-05" db="EMBL/GenBank/DDBJ databases">
        <title>Nepenthes gracilis genome sequencing.</title>
        <authorList>
            <person name="Fukushima K."/>
        </authorList>
    </citation>
    <scope>NUCLEOTIDE SEQUENCE</scope>
    <source>
        <strain evidence="2">SING2019-196</strain>
    </source>
</reference>